<keyword evidence="2" id="KW-0732">Signal</keyword>
<proteinExistence type="predicted"/>
<feature type="signal peptide" evidence="2">
    <location>
        <begin position="1"/>
        <end position="17"/>
    </location>
</feature>
<feature type="chain" id="PRO_5044559487" description="Excalibur calcium-binding domain-containing protein" evidence="2">
    <location>
        <begin position="18"/>
        <end position="189"/>
    </location>
</feature>
<dbReference type="EMBL" id="RBLI01000001">
    <property type="protein sequence ID" value="RKS52602.1"/>
    <property type="molecule type" value="Genomic_DNA"/>
</dbReference>
<evidence type="ECO:0000313" key="8">
    <source>
        <dbReference type="Proteomes" id="UP000509322"/>
    </source>
</evidence>
<evidence type="ECO:0000313" key="3">
    <source>
        <dbReference type="EMBL" id="QFG38625.1"/>
    </source>
</evidence>
<evidence type="ECO:0000313" key="5">
    <source>
        <dbReference type="EMBL" id="RKS52602.1"/>
    </source>
</evidence>
<name>A0A1I5EG99_PARPN</name>
<dbReference type="EMBL" id="CP044426">
    <property type="protein sequence ID" value="QFG38625.1"/>
    <property type="molecule type" value="Genomic_DNA"/>
</dbReference>
<sequence length="189" mass="19102">MRNLAILALLGPVLALAGCGENTGWNPNYSAMHNGSPYAEYLQAREVALHGKGPVPKVIPIALPAQAPTAAQIAGTAAKPRASAAARPVPAPATASPPAGAPAAAQAATPSLVRYAQQESQAPGTRKYQRSGSSESAAARACRSYASADVAQSAFLAAGGPVIDPRGLDPDGDGFVCGWDPRPLRQSGL</sequence>
<accession>A0A1I5EG99</accession>
<evidence type="ECO:0000313" key="4">
    <source>
        <dbReference type="EMBL" id="QLH16373.1"/>
    </source>
</evidence>
<feature type="region of interest" description="Disordered" evidence="1">
    <location>
        <begin position="78"/>
        <end position="132"/>
    </location>
</feature>
<evidence type="ECO:0000313" key="7">
    <source>
        <dbReference type="Proteomes" id="UP000326453"/>
    </source>
</evidence>
<evidence type="ECO:0000256" key="2">
    <source>
        <dbReference type="SAM" id="SignalP"/>
    </source>
</evidence>
<reference evidence="3 7" key="2">
    <citation type="submission" date="2019-01" db="EMBL/GenBank/DDBJ databases">
        <title>Complete Genome Sequence and Annotation of the Paracoccus pantotrophus type strain DSM 2944.</title>
        <authorList>
            <person name="Bockwoldt J.A."/>
            <person name="Zimmermann M."/>
            <person name="Tiso T."/>
            <person name="Blank L.M."/>
        </authorList>
    </citation>
    <scope>NUCLEOTIDE SEQUENCE [LARGE SCALE GENOMIC DNA]</scope>
    <source>
        <strain evidence="3 7">DSM 2944</strain>
    </source>
</reference>
<gene>
    <name evidence="5" type="ORF">BDE18_1932</name>
    <name evidence="3" type="ORF">ESD82_12390</name>
    <name evidence="4" type="ORF">HYQ43_09555</name>
</gene>
<dbReference type="EMBL" id="CP058690">
    <property type="protein sequence ID" value="QLH16373.1"/>
    <property type="molecule type" value="Genomic_DNA"/>
</dbReference>
<dbReference type="Proteomes" id="UP000273626">
    <property type="component" value="Unassembled WGS sequence"/>
</dbReference>
<evidence type="ECO:0000313" key="6">
    <source>
        <dbReference type="Proteomes" id="UP000273626"/>
    </source>
</evidence>
<evidence type="ECO:0008006" key="9">
    <source>
        <dbReference type="Google" id="ProtNLM"/>
    </source>
</evidence>
<dbReference type="KEGG" id="ppan:ESD82_12390"/>
<dbReference type="PROSITE" id="PS51257">
    <property type="entry name" value="PROKAR_LIPOPROTEIN"/>
    <property type="match status" value="1"/>
</dbReference>
<dbReference type="AlphaFoldDB" id="A0A1I5EG99"/>
<organism evidence="3 7">
    <name type="scientific">Paracoccus pantotrophus</name>
    <name type="common">Thiosphaera pantotropha</name>
    <dbReference type="NCBI Taxonomy" id="82367"/>
    <lineage>
        <taxon>Bacteria</taxon>
        <taxon>Pseudomonadati</taxon>
        <taxon>Pseudomonadota</taxon>
        <taxon>Alphaproteobacteria</taxon>
        <taxon>Rhodobacterales</taxon>
        <taxon>Paracoccaceae</taxon>
        <taxon>Paracoccus</taxon>
    </lineage>
</organism>
<reference evidence="5 6" key="1">
    <citation type="submission" date="2018-10" db="EMBL/GenBank/DDBJ databases">
        <title>Genomic Encyclopedia of Archaeal and Bacterial Type Strains, Phase II (KMG-II): from individual species to whole genera.</title>
        <authorList>
            <person name="Goeker M."/>
        </authorList>
    </citation>
    <scope>NUCLEOTIDE SEQUENCE [LARGE SCALE GENOMIC DNA]</scope>
    <source>
        <strain evidence="6">ATCC 35512 / DSM 2944 / CIP 106514 / LMD 82.5 / NBRC 102493 / NCCB 82005 / GB17</strain>
        <strain evidence="5">DSM 2944</strain>
    </source>
</reference>
<dbReference type="Proteomes" id="UP000509322">
    <property type="component" value="Chromosome 2"/>
</dbReference>
<reference evidence="4 8" key="3">
    <citation type="submission" date="2020-07" db="EMBL/GenBank/DDBJ databases">
        <title>The complete genome of Paracoccus pantotrophus ACCC 10489.</title>
        <authorList>
            <person name="Si Y."/>
        </authorList>
    </citation>
    <scope>NUCLEOTIDE SEQUENCE [LARGE SCALE GENOMIC DNA]</scope>
    <source>
        <strain evidence="4 8">ACCC10489</strain>
    </source>
</reference>
<dbReference type="RefSeq" id="WP_024842900.1">
    <property type="nucleotide sequence ID" value="NZ_JAYRDN010000046.1"/>
</dbReference>
<evidence type="ECO:0000256" key="1">
    <source>
        <dbReference type="SAM" id="MobiDB-lite"/>
    </source>
</evidence>
<dbReference type="Proteomes" id="UP000326453">
    <property type="component" value="Chromosome 1"/>
</dbReference>
<dbReference type="OrthoDB" id="7951357at2"/>
<keyword evidence="6" id="KW-1185">Reference proteome</keyword>
<protein>
    <recommendedName>
        <fullName evidence="9">Excalibur calcium-binding domain-containing protein</fullName>
    </recommendedName>
</protein>
<feature type="compositionally biased region" description="Low complexity" evidence="1">
    <location>
        <begin position="78"/>
        <end position="111"/>
    </location>
</feature>